<dbReference type="Gene3D" id="3.10.20.30">
    <property type="match status" value="1"/>
</dbReference>
<dbReference type="InterPro" id="IPR010038">
    <property type="entry name" value="MoaD_arc-typ"/>
</dbReference>
<dbReference type="EMBL" id="RXII01000096">
    <property type="protein sequence ID" value="RZN60054.1"/>
    <property type="molecule type" value="Genomic_DNA"/>
</dbReference>
<dbReference type="AlphaFoldDB" id="A0A520KI71"/>
<dbReference type="SUPFAM" id="SSF54285">
    <property type="entry name" value="MoaD/ThiS"/>
    <property type="match status" value="1"/>
</dbReference>
<evidence type="ECO:0000313" key="1">
    <source>
        <dbReference type="EMBL" id="RZN60054.1"/>
    </source>
</evidence>
<dbReference type="InterPro" id="IPR003749">
    <property type="entry name" value="ThiS/MoaD-like"/>
</dbReference>
<accession>A0A520KI71</accession>
<evidence type="ECO:0000313" key="2">
    <source>
        <dbReference type="Proteomes" id="UP000316217"/>
    </source>
</evidence>
<dbReference type="Proteomes" id="UP000316217">
    <property type="component" value="Unassembled WGS sequence"/>
</dbReference>
<organism evidence="1 2">
    <name type="scientific">Candidatus Methanodesulfokora washburnensis</name>
    <dbReference type="NCBI Taxonomy" id="2478471"/>
    <lineage>
        <taxon>Archaea</taxon>
        <taxon>Thermoproteota</taxon>
        <taxon>Candidatus Korarchaeia</taxon>
        <taxon>Candidatus Korarchaeia incertae sedis</taxon>
        <taxon>Candidatus Methanodesulfokora</taxon>
    </lineage>
</organism>
<comment type="caution">
    <text evidence="1">The sequence shown here is derived from an EMBL/GenBank/DDBJ whole genome shotgun (WGS) entry which is preliminary data.</text>
</comment>
<sequence length="98" mass="10839">MFYPTFSVPGTVKFKFYLTAREVIGSKELLIQLDEMKLSKAMELLRERLGDKASVIFNSDGSLKSHYTVIVNGRVARSMDLELSDGSEIQLLPPVGGG</sequence>
<dbReference type="InterPro" id="IPR016155">
    <property type="entry name" value="Mopterin_synth/thiamin_S_b"/>
</dbReference>
<proteinExistence type="predicted"/>
<protein>
    <submittedName>
        <fullName evidence="1">MoaD family protein</fullName>
    </submittedName>
</protein>
<reference evidence="1 2" key="1">
    <citation type="journal article" date="2019" name="Nat. Microbiol.">
        <title>Wide diversity of methane and short-chain alkane metabolisms in uncultured archaea.</title>
        <authorList>
            <person name="Borrel G."/>
            <person name="Adam P.S."/>
            <person name="McKay L.J."/>
            <person name="Chen L.X."/>
            <person name="Sierra-Garcia I.N."/>
            <person name="Sieber C.M."/>
            <person name="Letourneur Q."/>
            <person name="Ghozlane A."/>
            <person name="Andersen G.L."/>
            <person name="Li W.J."/>
            <person name="Hallam S.J."/>
            <person name="Muyzer G."/>
            <person name="de Oliveira V.M."/>
            <person name="Inskeep W.P."/>
            <person name="Banfield J.F."/>
            <person name="Gribaldo S."/>
        </authorList>
    </citation>
    <scope>NUCLEOTIDE SEQUENCE [LARGE SCALE GENOMIC DNA]</scope>
    <source>
        <strain evidence="1">NM4</strain>
    </source>
</reference>
<name>A0A520KI71_9CREN</name>
<dbReference type="InterPro" id="IPR012675">
    <property type="entry name" value="Beta-grasp_dom_sf"/>
</dbReference>
<dbReference type="Pfam" id="PF02597">
    <property type="entry name" value="ThiS"/>
    <property type="match status" value="1"/>
</dbReference>
<gene>
    <name evidence="1" type="ORF">EF810_06295</name>
</gene>
<dbReference type="NCBIfam" id="TIGR01687">
    <property type="entry name" value="moaD_arch"/>
    <property type="match status" value="1"/>
</dbReference>